<evidence type="ECO:0000256" key="14">
    <source>
        <dbReference type="ARBA" id="ARBA00041592"/>
    </source>
</evidence>
<comment type="similarity">
    <text evidence="2">Belongs to the Nudix hydrolase family.</text>
</comment>
<dbReference type="PANTHER" id="PTHR47707">
    <property type="entry name" value="8-OXO-DGTP DIPHOSPHATASE"/>
    <property type="match status" value="1"/>
</dbReference>
<dbReference type="PROSITE" id="PS00893">
    <property type="entry name" value="NUDIX_BOX"/>
    <property type="match status" value="1"/>
</dbReference>
<keyword evidence="5" id="KW-0479">Metal-binding</keyword>
<evidence type="ECO:0000256" key="8">
    <source>
        <dbReference type="ARBA" id="ARBA00022842"/>
    </source>
</evidence>
<keyword evidence="4" id="KW-0235">DNA replication</keyword>
<evidence type="ECO:0000256" key="10">
    <source>
        <dbReference type="ARBA" id="ARBA00035861"/>
    </source>
</evidence>
<evidence type="ECO:0000313" key="19">
    <source>
        <dbReference type="Proteomes" id="UP001369082"/>
    </source>
</evidence>
<proteinExistence type="inferred from homology"/>
<dbReference type="PANTHER" id="PTHR47707:SF1">
    <property type="entry name" value="NUDIX HYDROLASE FAMILY PROTEIN"/>
    <property type="match status" value="1"/>
</dbReference>
<dbReference type="Proteomes" id="UP001369082">
    <property type="component" value="Unassembled WGS sequence"/>
</dbReference>
<dbReference type="CDD" id="cd03425">
    <property type="entry name" value="NUDIX_MutT_NudA_like"/>
    <property type="match status" value="1"/>
</dbReference>
<dbReference type="EC" id="3.6.1.55" evidence="12"/>
<keyword evidence="3" id="KW-0515">Mutator protein</keyword>
<evidence type="ECO:0000256" key="4">
    <source>
        <dbReference type="ARBA" id="ARBA00022705"/>
    </source>
</evidence>
<comment type="catalytic activity">
    <reaction evidence="11">
        <text>8-oxo-GTP + H2O = 8-oxo-GMP + diphosphate + H(+)</text>
        <dbReference type="Rhea" id="RHEA:67616"/>
        <dbReference type="ChEBI" id="CHEBI:15377"/>
        <dbReference type="ChEBI" id="CHEBI:15378"/>
        <dbReference type="ChEBI" id="CHEBI:33019"/>
        <dbReference type="ChEBI" id="CHEBI:143553"/>
        <dbReference type="ChEBI" id="CHEBI:145694"/>
    </reaction>
</comment>
<organism evidence="18 19">
    <name type="scientific">Psychromonas aquatilis</name>
    <dbReference type="NCBI Taxonomy" id="2005072"/>
    <lineage>
        <taxon>Bacteria</taxon>
        <taxon>Pseudomonadati</taxon>
        <taxon>Pseudomonadota</taxon>
        <taxon>Gammaproteobacteria</taxon>
        <taxon>Alteromonadales</taxon>
        <taxon>Psychromonadaceae</taxon>
        <taxon>Psychromonas</taxon>
    </lineage>
</organism>
<evidence type="ECO:0000256" key="3">
    <source>
        <dbReference type="ARBA" id="ARBA00022457"/>
    </source>
</evidence>
<evidence type="ECO:0000256" key="13">
    <source>
        <dbReference type="ARBA" id="ARBA00040794"/>
    </source>
</evidence>
<evidence type="ECO:0000256" key="9">
    <source>
        <dbReference type="ARBA" id="ARBA00023204"/>
    </source>
</evidence>
<evidence type="ECO:0000259" key="17">
    <source>
        <dbReference type="PROSITE" id="PS51462"/>
    </source>
</evidence>
<reference evidence="18 19" key="1">
    <citation type="submission" date="2024-02" db="EMBL/GenBank/DDBJ databases">
        <title>Bacteria isolated from the canopy kelp, Nereocystis luetkeana.</title>
        <authorList>
            <person name="Pfister C.A."/>
            <person name="Younker I.T."/>
            <person name="Light S.H."/>
        </authorList>
    </citation>
    <scope>NUCLEOTIDE SEQUENCE [LARGE SCALE GENOMIC DNA]</scope>
    <source>
        <strain evidence="18 19">TI.1.05</strain>
    </source>
</reference>
<dbReference type="EMBL" id="JBAKAZ010000067">
    <property type="protein sequence ID" value="MEL0630595.1"/>
    <property type="molecule type" value="Genomic_DNA"/>
</dbReference>
<dbReference type="Gene3D" id="3.90.79.10">
    <property type="entry name" value="Nucleoside Triphosphate Pyrophosphohydrolase"/>
    <property type="match status" value="1"/>
</dbReference>
<evidence type="ECO:0000313" key="18">
    <source>
        <dbReference type="EMBL" id="MEL0630595.1"/>
    </source>
</evidence>
<evidence type="ECO:0000256" key="12">
    <source>
        <dbReference type="ARBA" id="ARBA00038905"/>
    </source>
</evidence>
<dbReference type="SUPFAM" id="SSF55811">
    <property type="entry name" value="Nudix"/>
    <property type="match status" value="1"/>
</dbReference>
<keyword evidence="6" id="KW-0227">DNA damage</keyword>
<sequence>MKKLNVVAAIIQCGEETLCVQRGPAKFDYITNKYEFPGGKIEVGETKESAIIREIKEELHLDIIEPQFFNTVHHQYPDFLITMHSFICPVEHKGLTLTEHIDQKWLKIDQLHTLDWAAADIPIVEKLQTKQK</sequence>
<evidence type="ECO:0000256" key="5">
    <source>
        <dbReference type="ARBA" id="ARBA00022723"/>
    </source>
</evidence>
<comment type="cofactor">
    <cofactor evidence="1">
        <name>Mg(2+)</name>
        <dbReference type="ChEBI" id="CHEBI:18420"/>
    </cofactor>
</comment>
<dbReference type="RefSeq" id="WP_341598722.1">
    <property type="nucleotide sequence ID" value="NZ_JBAKAZ010000067.1"/>
</dbReference>
<comment type="caution">
    <text evidence="18">The sequence shown here is derived from an EMBL/GenBank/DDBJ whole genome shotgun (WGS) entry which is preliminary data.</text>
</comment>
<dbReference type="PRINTS" id="PR00502">
    <property type="entry name" value="NUDIXFAMILY"/>
</dbReference>
<keyword evidence="19" id="KW-1185">Reference proteome</keyword>
<comment type="catalytic activity">
    <reaction evidence="10">
        <text>8-oxo-dGTP + H2O = 8-oxo-dGMP + diphosphate + H(+)</text>
        <dbReference type="Rhea" id="RHEA:31575"/>
        <dbReference type="ChEBI" id="CHEBI:15377"/>
        <dbReference type="ChEBI" id="CHEBI:15378"/>
        <dbReference type="ChEBI" id="CHEBI:33019"/>
        <dbReference type="ChEBI" id="CHEBI:63224"/>
        <dbReference type="ChEBI" id="CHEBI:77896"/>
        <dbReference type="EC" id="3.6.1.55"/>
    </reaction>
</comment>
<dbReference type="InterPro" id="IPR015797">
    <property type="entry name" value="NUDIX_hydrolase-like_dom_sf"/>
</dbReference>
<evidence type="ECO:0000256" key="2">
    <source>
        <dbReference type="ARBA" id="ARBA00005582"/>
    </source>
</evidence>
<evidence type="ECO:0000256" key="1">
    <source>
        <dbReference type="ARBA" id="ARBA00001946"/>
    </source>
</evidence>
<evidence type="ECO:0000256" key="15">
    <source>
        <dbReference type="ARBA" id="ARBA00041979"/>
    </source>
</evidence>
<keyword evidence="8" id="KW-0460">Magnesium</keyword>
<dbReference type="InterPro" id="IPR020476">
    <property type="entry name" value="Nudix_hydrolase"/>
</dbReference>
<accession>A0ABU9GTD6</accession>
<dbReference type="PROSITE" id="PS51462">
    <property type="entry name" value="NUDIX"/>
    <property type="match status" value="1"/>
</dbReference>
<protein>
    <recommendedName>
        <fullName evidence="13">8-oxo-dGTP diphosphatase</fullName>
        <ecNumber evidence="12">3.6.1.55</ecNumber>
    </recommendedName>
    <alternativeName>
        <fullName evidence="16">7,8-dihydro-8-oxoguanine-triphosphatase</fullName>
    </alternativeName>
    <alternativeName>
        <fullName evidence="15">Mutator protein MutT</fullName>
    </alternativeName>
    <alternativeName>
        <fullName evidence="14">dGTP pyrophosphohydrolase</fullName>
    </alternativeName>
</protein>
<evidence type="ECO:0000256" key="11">
    <source>
        <dbReference type="ARBA" id="ARBA00036904"/>
    </source>
</evidence>
<dbReference type="InterPro" id="IPR029119">
    <property type="entry name" value="MutY_C"/>
</dbReference>
<dbReference type="InterPro" id="IPR020084">
    <property type="entry name" value="NUDIX_hydrolase_CS"/>
</dbReference>
<evidence type="ECO:0000256" key="7">
    <source>
        <dbReference type="ARBA" id="ARBA00022801"/>
    </source>
</evidence>
<evidence type="ECO:0000256" key="6">
    <source>
        <dbReference type="ARBA" id="ARBA00022763"/>
    </source>
</evidence>
<keyword evidence="7 18" id="KW-0378">Hydrolase</keyword>
<feature type="domain" description="Nudix hydrolase" evidence="17">
    <location>
        <begin position="1"/>
        <end position="129"/>
    </location>
</feature>
<gene>
    <name evidence="18" type="ORF">V6256_13345</name>
</gene>
<dbReference type="InterPro" id="IPR000086">
    <property type="entry name" value="NUDIX_hydrolase_dom"/>
</dbReference>
<evidence type="ECO:0000256" key="16">
    <source>
        <dbReference type="ARBA" id="ARBA00042798"/>
    </source>
</evidence>
<dbReference type="Pfam" id="PF14815">
    <property type="entry name" value="NUDIX_4"/>
    <property type="match status" value="1"/>
</dbReference>
<keyword evidence="9" id="KW-0234">DNA repair</keyword>
<dbReference type="InterPro" id="IPR047127">
    <property type="entry name" value="MutT-like"/>
</dbReference>
<dbReference type="GO" id="GO:0016787">
    <property type="term" value="F:hydrolase activity"/>
    <property type="evidence" value="ECO:0007669"/>
    <property type="project" value="UniProtKB-KW"/>
</dbReference>
<name>A0ABU9GTD6_9GAMM</name>